<dbReference type="AlphaFoldDB" id="A0A158P5C9"/>
<evidence type="ECO:0000313" key="2">
    <source>
        <dbReference type="Proteomes" id="UP000015104"/>
    </source>
</evidence>
<reference evidence="1" key="2">
    <citation type="submission" date="2016-04" db="UniProtKB">
        <authorList>
            <consortium name="EnsemblMetazoa"/>
        </authorList>
    </citation>
    <scope>IDENTIFICATION</scope>
</reference>
<dbReference type="EMBL" id="CAEY01000585">
    <property type="status" value="NOT_ANNOTATED_CDS"/>
    <property type="molecule type" value="Genomic_DNA"/>
</dbReference>
<accession>A0A158P5C9</accession>
<protein>
    <submittedName>
        <fullName evidence="1">Uncharacterized protein</fullName>
    </submittedName>
</protein>
<sequence length="80" mass="8834">MNQFLDEPNLLSPELAPDLLVDHSSCITKYVQNIATTMISSQLIGEIIVIQIKARKFPLITASASSSPSSYLQSYDLTFD</sequence>
<dbReference type="EnsemblMetazoa" id="tetur22g03002.1">
    <property type="protein sequence ID" value="tetur22g03002.1"/>
    <property type="gene ID" value="tetur22g03002"/>
</dbReference>
<proteinExistence type="predicted"/>
<evidence type="ECO:0000313" key="1">
    <source>
        <dbReference type="EnsemblMetazoa" id="tetur22g03002.1"/>
    </source>
</evidence>
<keyword evidence="2" id="KW-1185">Reference proteome</keyword>
<organism evidence="1 2">
    <name type="scientific">Tetranychus urticae</name>
    <name type="common">Two-spotted spider mite</name>
    <dbReference type="NCBI Taxonomy" id="32264"/>
    <lineage>
        <taxon>Eukaryota</taxon>
        <taxon>Metazoa</taxon>
        <taxon>Ecdysozoa</taxon>
        <taxon>Arthropoda</taxon>
        <taxon>Chelicerata</taxon>
        <taxon>Arachnida</taxon>
        <taxon>Acari</taxon>
        <taxon>Acariformes</taxon>
        <taxon>Trombidiformes</taxon>
        <taxon>Prostigmata</taxon>
        <taxon>Eleutherengona</taxon>
        <taxon>Raphignathae</taxon>
        <taxon>Tetranychoidea</taxon>
        <taxon>Tetranychidae</taxon>
        <taxon>Tetranychus</taxon>
    </lineage>
</organism>
<name>A0A158P5C9_TETUR</name>
<dbReference type="Proteomes" id="UP000015104">
    <property type="component" value="Unassembled WGS sequence"/>
</dbReference>
<reference evidence="2" key="1">
    <citation type="submission" date="2011-08" db="EMBL/GenBank/DDBJ databases">
        <authorList>
            <person name="Rombauts S."/>
        </authorList>
    </citation>
    <scope>NUCLEOTIDE SEQUENCE</scope>
    <source>
        <strain evidence="2">London</strain>
    </source>
</reference>